<accession>A0A285PFF6</accession>
<dbReference type="AlphaFoldDB" id="A0A285PFF6"/>
<evidence type="ECO:0000313" key="4">
    <source>
        <dbReference type="Proteomes" id="UP000219439"/>
    </source>
</evidence>
<keyword evidence="1" id="KW-0812">Transmembrane</keyword>
<feature type="transmembrane region" description="Helical" evidence="1">
    <location>
        <begin position="41"/>
        <end position="63"/>
    </location>
</feature>
<keyword evidence="1" id="KW-0472">Membrane</keyword>
<dbReference type="EMBL" id="OBEL01000004">
    <property type="protein sequence ID" value="SNZ20444.1"/>
    <property type="molecule type" value="Genomic_DNA"/>
</dbReference>
<keyword evidence="1" id="KW-1133">Transmembrane helix</keyword>
<reference evidence="3 4" key="1">
    <citation type="submission" date="2017-09" db="EMBL/GenBank/DDBJ databases">
        <authorList>
            <person name="Ehlers B."/>
            <person name="Leendertz F.H."/>
        </authorList>
    </citation>
    <scope>NUCLEOTIDE SEQUENCE [LARGE SCALE GENOMIC DNA]</scope>
    <source>
        <strain evidence="3 4">DSM 18289</strain>
    </source>
</reference>
<dbReference type="OrthoDB" id="9809813at2"/>
<dbReference type="InterPro" id="IPR051599">
    <property type="entry name" value="Cell_Envelope_Assoc"/>
</dbReference>
<evidence type="ECO:0000259" key="2">
    <source>
        <dbReference type="Pfam" id="PF02698"/>
    </source>
</evidence>
<dbReference type="Proteomes" id="UP000219439">
    <property type="component" value="Unassembled WGS sequence"/>
</dbReference>
<proteinExistence type="predicted"/>
<keyword evidence="4" id="KW-1185">Reference proteome</keyword>
<dbReference type="PANTHER" id="PTHR30336">
    <property type="entry name" value="INNER MEMBRANE PROTEIN, PROBABLE PERMEASE"/>
    <property type="match status" value="1"/>
</dbReference>
<dbReference type="InterPro" id="IPR014729">
    <property type="entry name" value="Rossmann-like_a/b/a_fold"/>
</dbReference>
<protein>
    <submittedName>
        <fullName evidence="3">Uncharacterized SAM-binding protein YcdF, DUF218 family</fullName>
    </submittedName>
</protein>
<sequence>MSDMIFFLLSKTLVVGLRVESWILFGMLVTIWFSYRNQRRASLVTGLIIAGAVFAFSLFPLGYPFLQSLERQYPASPSLSQVDGVIVLGGGELSARSAYWKQSQMSGSAERLIFGASLAQQFPEAKIVFSGGSSRLRDQLNEGPTEGQVARDLLLRLGVSADRLVIESRARNTHENAIFLYDLVKPKPDETWVLVTSAFHMSRSMRSFERAGWSNVVAYPVDYQTGAFSDDIGWGLSGHLDGFNTAIREWVGLLVYDLTGR</sequence>
<dbReference type="Gene3D" id="3.40.50.620">
    <property type="entry name" value="HUPs"/>
    <property type="match status" value="1"/>
</dbReference>
<dbReference type="Pfam" id="PF02698">
    <property type="entry name" value="DUF218"/>
    <property type="match status" value="1"/>
</dbReference>
<gene>
    <name evidence="3" type="ORF">SAMN06265368_3547</name>
</gene>
<dbReference type="PANTHER" id="PTHR30336:SF4">
    <property type="entry name" value="ENVELOPE BIOGENESIS FACTOR ELYC"/>
    <property type="match status" value="1"/>
</dbReference>
<dbReference type="CDD" id="cd06259">
    <property type="entry name" value="YdcF-like"/>
    <property type="match status" value="1"/>
</dbReference>
<dbReference type="InterPro" id="IPR003848">
    <property type="entry name" value="DUF218"/>
</dbReference>
<organism evidence="3 4">
    <name type="scientific">Cohaesibacter gelatinilyticus</name>
    <dbReference type="NCBI Taxonomy" id="372072"/>
    <lineage>
        <taxon>Bacteria</taxon>
        <taxon>Pseudomonadati</taxon>
        <taxon>Pseudomonadota</taxon>
        <taxon>Alphaproteobacteria</taxon>
        <taxon>Hyphomicrobiales</taxon>
        <taxon>Cohaesibacteraceae</taxon>
    </lineage>
</organism>
<evidence type="ECO:0000313" key="3">
    <source>
        <dbReference type="EMBL" id="SNZ20444.1"/>
    </source>
</evidence>
<feature type="domain" description="DUF218" evidence="2">
    <location>
        <begin position="83"/>
        <end position="252"/>
    </location>
</feature>
<dbReference type="RefSeq" id="WP_097154787.1">
    <property type="nucleotide sequence ID" value="NZ_OBEL01000004.1"/>
</dbReference>
<feature type="transmembrane region" description="Helical" evidence="1">
    <location>
        <begin position="12"/>
        <end position="35"/>
    </location>
</feature>
<dbReference type="GO" id="GO:0043164">
    <property type="term" value="P:Gram-negative-bacterium-type cell wall biogenesis"/>
    <property type="evidence" value="ECO:0007669"/>
    <property type="project" value="TreeGrafter"/>
</dbReference>
<dbReference type="GO" id="GO:0000270">
    <property type="term" value="P:peptidoglycan metabolic process"/>
    <property type="evidence" value="ECO:0007669"/>
    <property type="project" value="TreeGrafter"/>
</dbReference>
<evidence type="ECO:0000256" key="1">
    <source>
        <dbReference type="SAM" id="Phobius"/>
    </source>
</evidence>
<dbReference type="GO" id="GO:0005886">
    <property type="term" value="C:plasma membrane"/>
    <property type="evidence" value="ECO:0007669"/>
    <property type="project" value="TreeGrafter"/>
</dbReference>
<name>A0A285PFF6_9HYPH</name>